<organism evidence="2 3">
    <name type="scientific">Corallococcus llansteffanensis</name>
    <dbReference type="NCBI Taxonomy" id="2316731"/>
    <lineage>
        <taxon>Bacteria</taxon>
        <taxon>Pseudomonadati</taxon>
        <taxon>Myxococcota</taxon>
        <taxon>Myxococcia</taxon>
        <taxon>Myxococcales</taxon>
        <taxon>Cystobacterineae</taxon>
        <taxon>Myxococcaceae</taxon>
        <taxon>Corallococcus</taxon>
    </lineage>
</organism>
<reference evidence="3" key="1">
    <citation type="submission" date="2018-09" db="EMBL/GenBank/DDBJ databases">
        <authorList>
            <person name="Livingstone P.G."/>
            <person name="Whitworth D.E."/>
        </authorList>
    </citation>
    <scope>NUCLEOTIDE SEQUENCE [LARGE SCALE GENOMIC DNA]</scope>
    <source>
        <strain evidence="3">CA051B</strain>
    </source>
</reference>
<protein>
    <submittedName>
        <fullName evidence="2">Uncharacterized protein</fullName>
    </submittedName>
</protein>
<comment type="caution">
    <text evidence="2">The sequence shown here is derived from an EMBL/GenBank/DDBJ whole genome shotgun (WGS) entry which is preliminary data.</text>
</comment>
<dbReference type="EMBL" id="RAWB01000057">
    <property type="protein sequence ID" value="RKH63918.1"/>
    <property type="molecule type" value="Genomic_DNA"/>
</dbReference>
<keyword evidence="1" id="KW-1133">Transmembrane helix</keyword>
<dbReference type="Proteomes" id="UP000272888">
    <property type="component" value="Unassembled WGS sequence"/>
</dbReference>
<keyword evidence="1" id="KW-0472">Membrane</keyword>
<evidence type="ECO:0000256" key="1">
    <source>
        <dbReference type="SAM" id="Phobius"/>
    </source>
</evidence>
<sequence>MTRGRWTINLDAWKVAAAVVVIGAGMAGAAIWASGRTRLTVVNETGRALKLLKLQIPGHECVFREVAAHAEVLCEGRADADGYLSASFEFVDGGGGRDDPRSHYVNSTFGLRGHARLNAEGTIEYKRED</sequence>
<keyword evidence="1" id="KW-0812">Transmembrane</keyword>
<dbReference type="RefSeq" id="WP_147451080.1">
    <property type="nucleotide sequence ID" value="NZ_RAWB01000057.1"/>
</dbReference>
<name>A0A3A8Q720_9BACT</name>
<evidence type="ECO:0000313" key="2">
    <source>
        <dbReference type="EMBL" id="RKH63918.1"/>
    </source>
</evidence>
<accession>A0A3A8Q720</accession>
<proteinExistence type="predicted"/>
<dbReference type="AlphaFoldDB" id="A0A3A8Q720"/>
<feature type="transmembrane region" description="Helical" evidence="1">
    <location>
        <begin position="12"/>
        <end position="33"/>
    </location>
</feature>
<keyword evidence="3" id="KW-1185">Reference proteome</keyword>
<evidence type="ECO:0000313" key="3">
    <source>
        <dbReference type="Proteomes" id="UP000272888"/>
    </source>
</evidence>
<gene>
    <name evidence="2" type="ORF">D7V93_08120</name>
</gene>